<evidence type="ECO:0000313" key="8">
    <source>
        <dbReference type="EMBL" id="KAK5779585.1"/>
    </source>
</evidence>
<dbReference type="PANTHER" id="PTHR45649:SF3">
    <property type="entry name" value="POLYAMINE TRANSPORTER TPO5"/>
    <property type="match status" value="1"/>
</dbReference>
<feature type="transmembrane region" description="Helical" evidence="6">
    <location>
        <begin position="183"/>
        <end position="203"/>
    </location>
</feature>
<feature type="transmembrane region" description="Helical" evidence="6">
    <location>
        <begin position="64"/>
        <end position="87"/>
    </location>
</feature>
<reference evidence="9" key="1">
    <citation type="submission" date="2023-07" db="EMBL/GenBank/DDBJ databases">
        <title>A draft genome of Kazachstania heterogenica Y-27499.</title>
        <authorList>
            <person name="Donic C."/>
            <person name="Kralova J.S."/>
            <person name="Fidel L."/>
            <person name="Ben-Dor S."/>
            <person name="Jung S."/>
        </authorList>
    </citation>
    <scope>NUCLEOTIDE SEQUENCE [LARGE SCALE GENOMIC DNA]</scope>
    <source>
        <strain evidence="9">Y27499</strain>
    </source>
</reference>
<feature type="transmembrane region" description="Helical" evidence="6">
    <location>
        <begin position="93"/>
        <end position="116"/>
    </location>
</feature>
<evidence type="ECO:0000256" key="5">
    <source>
        <dbReference type="ARBA" id="ARBA00023136"/>
    </source>
</evidence>
<keyword evidence="2" id="KW-0813">Transport</keyword>
<name>A0AAN7WH32_9SACH</name>
<evidence type="ECO:0000259" key="7">
    <source>
        <dbReference type="Pfam" id="PF00324"/>
    </source>
</evidence>
<dbReference type="Proteomes" id="UP001306508">
    <property type="component" value="Unassembled WGS sequence"/>
</dbReference>
<evidence type="ECO:0000256" key="4">
    <source>
        <dbReference type="ARBA" id="ARBA00022989"/>
    </source>
</evidence>
<feature type="transmembrane region" description="Helical" evidence="6">
    <location>
        <begin position="499"/>
        <end position="519"/>
    </location>
</feature>
<dbReference type="Gene3D" id="1.20.1740.10">
    <property type="entry name" value="Amino acid/polyamine transporter I"/>
    <property type="match status" value="1"/>
</dbReference>
<sequence>MPSYNILPESVRDGIQTVNLDPNNLFDNLHTMIHEDSDNNEPQVVEHFNYQQELDKSLLSRGSIIGLGFSLMSPVLGMCTSMSIGLLNGGPLTIMFGFLISGFCIWFCSLSLGEIVSKFPMEIHIGSAMLAPDSFKLICSWYTGWLMLIGNWTMSTSITFAGAQLTISLILMTNSDLIDETHLIFYTVIVFYLVVTIVGFINLKFARFIEIINKVCVYWIIYAIIFIDILLLIFHKGKYRSLKYALFHFDNSLSGWKNVFLSFVIGFQQSNFTLQGFSMLPALADEVKKPERDIPQGMSNAVLLSAFSGIIFLLPVMIILPDIETLFTNHKVLPIVNIFTQSTHSMIVSVFLILSILGNLFFSGIGSITASSRSVYSFSRDHAIPYYNLWTFVKPESESKVPKNSILLSMAISYLLGILALFSTAAFNAFIGAAVLCLCSATCIPLVLVLFRRRRVLKNAPIKIRYKFGWGINILSIIWLLLSMFSVCLPTRIPVTAKTMNYALIVYVLCLIIITILYFKWGKYNFKLPLHEGEDIIKRNNIQITNHNGYANLNQDISETFDEESYVLQSQNTTNNNMQFADNNDKIEEISTNKVNRQNDSANITSISEYDTKITKQEGPPITFNDDRNSFELVSNPFENNVNEISPTYEEVNDWDFAVQESINSDNHNYKKSFIENNKNTAAS</sequence>
<dbReference type="EMBL" id="JAWIZZ010000047">
    <property type="protein sequence ID" value="KAK5779585.1"/>
    <property type="molecule type" value="Genomic_DNA"/>
</dbReference>
<keyword evidence="5 6" id="KW-0472">Membrane</keyword>
<feature type="transmembrane region" description="Helical" evidence="6">
    <location>
        <begin position="301"/>
        <end position="320"/>
    </location>
</feature>
<keyword evidence="3 6" id="KW-0812">Transmembrane</keyword>
<gene>
    <name evidence="8" type="ORF">RI543_003477</name>
</gene>
<evidence type="ECO:0000256" key="3">
    <source>
        <dbReference type="ARBA" id="ARBA00022692"/>
    </source>
</evidence>
<evidence type="ECO:0000256" key="2">
    <source>
        <dbReference type="ARBA" id="ARBA00022448"/>
    </source>
</evidence>
<feature type="transmembrane region" description="Helical" evidence="6">
    <location>
        <begin position="215"/>
        <end position="234"/>
    </location>
</feature>
<evidence type="ECO:0000256" key="6">
    <source>
        <dbReference type="SAM" id="Phobius"/>
    </source>
</evidence>
<comment type="subcellular location">
    <subcellularLocation>
        <location evidence="1">Membrane</location>
        <topology evidence="1">Multi-pass membrane protein</topology>
    </subcellularLocation>
</comment>
<keyword evidence="4 6" id="KW-1133">Transmembrane helix</keyword>
<feature type="transmembrane region" description="Helical" evidence="6">
    <location>
        <begin position="472"/>
        <end position="493"/>
    </location>
</feature>
<organism evidence="8 9">
    <name type="scientific">Arxiozyma heterogenica</name>
    <dbReference type="NCBI Taxonomy" id="278026"/>
    <lineage>
        <taxon>Eukaryota</taxon>
        <taxon>Fungi</taxon>
        <taxon>Dikarya</taxon>
        <taxon>Ascomycota</taxon>
        <taxon>Saccharomycotina</taxon>
        <taxon>Saccharomycetes</taxon>
        <taxon>Saccharomycetales</taxon>
        <taxon>Saccharomycetaceae</taxon>
        <taxon>Arxiozyma</taxon>
    </lineage>
</organism>
<protein>
    <recommendedName>
        <fullName evidence="7">Amino acid permease/ SLC12A domain-containing protein</fullName>
    </recommendedName>
</protein>
<keyword evidence="9" id="KW-1185">Reference proteome</keyword>
<dbReference type="GO" id="GO:0022857">
    <property type="term" value="F:transmembrane transporter activity"/>
    <property type="evidence" value="ECO:0007669"/>
    <property type="project" value="UniProtKB-ARBA"/>
</dbReference>
<evidence type="ECO:0000313" key="9">
    <source>
        <dbReference type="Proteomes" id="UP001306508"/>
    </source>
</evidence>
<dbReference type="InterPro" id="IPR004841">
    <property type="entry name" value="AA-permease/SLC12A_dom"/>
</dbReference>
<feature type="transmembrane region" description="Helical" evidence="6">
    <location>
        <begin position="429"/>
        <end position="451"/>
    </location>
</feature>
<dbReference type="Pfam" id="PF00324">
    <property type="entry name" value="AA_permease"/>
    <property type="match status" value="1"/>
</dbReference>
<feature type="transmembrane region" description="Helical" evidence="6">
    <location>
        <begin position="346"/>
        <end position="370"/>
    </location>
</feature>
<dbReference type="GO" id="GO:0016020">
    <property type="term" value="C:membrane"/>
    <property type="evidence" value="ECO:0007669"/>
    <property type="project" value="UniProtKB-SubCell"/>
</dbReference>
<dbReference type="PANTHER" id="PTHR45649">
    <property type="entry name" value="AMINO-ACID PERMEASE BAT1"/>
    <property type="match status" value="1"/>
</dbReference>
<comment type="caution">
    <text evidence="8">The sequence shown here is derived from an EMBL/GenBank/DDBJ whole genome shotgun (WGS) entry which is preliminary data.</text>
</comment>
<feature type="domain" description="Amino acid permease/ SLC12A" evidence="7">
    <location>
        <begin position="76"/>
        <end position="530"/>
    </location>
</feature>
<dbReference type="AlphaFoldDB" id="A0AAN7WH32"/>
<proteinExistence type="predicted"/>
<evidence type="ECO:0000256" key="1">
    <source>
        <dbReference type="ARBA" id="ARBA00004141"/>
    </source>
</evidence>
<accession>A0AAN7WH32</accession>
<feature type="transmembrane region" description="Helical" evidence="6">
    <location>
        <begin position="406"/>
        <end position="423"/>
    </location>
</feature>
<feature type="transmembrane region" description="Helical" evidence="6">
    <location>
        <begin position="137"/>
        <end position="163"/>
    </location>
</feature>